<geneLocation type="plasmid" evidence="1">
    <name>pSa1423-160k</name>
</geneLocation>
<sequence length="79" mass="8791">MPKGITKSASFLMRHSLRPSPLCLGCRAFATPAITRFKSFTFPSSTASVAVVRYWQRCLPTGISRPYPFFKDFVQATSA</sequence>
<organism evidence="1">
    <name type="scientific">Salmonella sp</name>
    <dbReference type="NCBI Taxonomy" id="599"/>
    <lineage>
        <taxon>Bacteria</taxon>
        <taxon>Pseudomonadati</taxon>
        <taxon>Pseudomonadota</taxon>
        <taxon>Gammaproteobacteria</taxon>
        <taxon>Enterobacterales</taxon>
        <taxon>Enterobacteriaceae</taxon>
        <taxon>Salmonella</taxon>
    </lineage>
</organism>
<protein>
    <submittedName>
        <fullName evidence="1">Uncharacterized protein</fullName>
    </submittedName>
</protein>
<evidence type="ECO:0000313" key="1">
    <source>
        <dbReference type="EMBL" id="QBM91520.1"/>
    </source>
</evidence>
<dbReference type="EMBL" id="MK356558">
    <property type="protein sequence ID" value="QBM91520.1"/>
    <property type="molecule type" value="Genomic_DNA"/>
</dbReference>
<accession>A0A482ETQ5</accession>
<keyword evidence="1" id="KW-0614">Plasmid</keyword>
<name>A0A482ETQ5_SALSP</name>
<gene>
    <name evidence="1" type="ORF">NNIBIDOC_00194</name>
</gene>
<proteinExistence type="predicted"/>
<reference evidence="1" key="1">
    <citation type="submission" date="2019-01" db="EMBL/GenBank/DDBJ databases">
        <title>Salmonella strain 1423 plasmid sequences.</title>
        <authorList>
            <person name="Chen K."/>
            <person name="Chen S."/>
        </authorList>
    </citation>
    <scope>NUCLEOTIDE SEQUENCE</scope>
    <source>
        <strain evidence="1">Sa1423</strain>
        <plasmid evidence="1">pSa1423-160k</plasmid>
    </source>
</reference>
<dbReference type="AlphaFoldDB" id="A0A482ETQ5"/>